<dbReference type="AlphaFoldDB" id="A0A3S0B0G3"/>
<dbReference type="EMBL" id="RQPJ01000002">
    <property type="protein sequence ID" value="RTE54780.1"/>
    <property type="molecule type" value="Genomic_DNA"/>
</dbReference>
<evidence type="ECO:0000313" key="2">
    <source>
        <dbReference type="Proteomes" id="UP000267585"/>
    </source>
</evidence>
<accession>A0A3S0B0G3</accession>
<proteinExistence type="predicted"/>
<sequence>MSIITKNFVKHIGLQYNLGKKSDDIPIFEVLWELFQIGNKYRRKNKALVKKSLFTNYRALIASMLNSSSLKEYPGSTFDDVIRLHDVSNSVFKRIKTIKFSSRETIPIGHVRVRNPNPPSVNPFGRNPFTRENTVGLGSRPQNFVIFSDHHMTEKGHRHNYFEKNKELYKELLRYYADHDFGLIENGDVEEYTIFEPTIKIANGYNELIEKDPDNIREEVFGEDIGSVNWTKLKEQRTKNRKKILPKIIRDNVELYNLIHNLFAKKGPNYYSKVTGNHDPYLTPELVRLLPPSYQDNLCDAVKIFHNPIGESTDSYLKYFVTHGHQFDSSTLPQHAYAMGEVFSETLGWTIQGADRIWDGIKTETWRNPNKEANFRNVLATAKADDSPESIFSGFAPGADSVAEFIIEDLMQGHEIAWEYFDNTNKAQAFSSEVMTGDEYFKVRHLSETKLVQQLHYWYAHSDIRDWPSKPKLIIGHTHEPRLHPRIKTNEVTTAPHYLNTGSAGRFENLIWGLEITQGTEKIVSWTMDGTKMVRNHWKANNVGQLVKEDYPL</sequence>
<dbReference type="SUPFAM" id="SSF56300">
    <property type="entry name" value="Metallo-dependent phosphatases"/>
    <property type="match status" value="1"/>
</dbReference>
<dbReference type="InterPro" id="IPR029052">
    <property type="entry name" value="Metallo-depent_PP-like"/>
</dbReference>
<dbReference type="OrthoDB" id="9773199at2"/>
<protein>
    <submittedName>
        <fullName evidence="1">Uncharacterized protein</fullName>
    </submittedName>
</protein>
<organism evidence="1 2">
    <name type="scientific">Arenibacter aquaticus</name>
    <dbReference type="NCBI Taxonomy" id="2489054"/>
    <lineage>
        <taxon>Bacteria</taxon>
        <taxon>Pseudomonadati</taxon>
        <taxon>Bacteroidota</taxon>
        <taxon>Flavobacteriia</taxon>
        <taxon>Flavobacteriales</taxon>
        <taxon>Flavobacteriaceae</taxon>
        <taxon>Arenibacter</taxon>
    </lineage>
</organism>
<dbReference type="Proteomes" id="UP000267585">
    <property type="component" value="Unassembled WGS sequence"/>
</dbReference>
<keyword evidence="2" id="KW-1185">Reference proteome</keyword>
<dbReference type="RefSeq" id="WP_126161511.1">
    <property type="nucleotide sequence ID" value="NZ_RQPJ01000002.1"/>
</dbReference>
<reference evidence="1 2" key="1">
    <citation type="submission" date="2018-11" db="EMBL/GenBank/DDBJ databases">
        <title>Arenibacter aquaticus sp.nov., a marine bacterium isolated from surface seawater in the South China Sea.</title>
        <authorList>
            <person name="Guo J."/>
            <person name="Sun J."/>
        </authorList>
    </citation>
    <scope>NUCLEOTIDE SEQUENCE [LARGE SCALE GENOMIC DNA]</scope>
    <source>
        <strain evidence="1 2">GUO666</strain>
    </source>
</reference>
<comment type="caution">
    <text evidence="1">The sequence shown here is derived from an EMBL/GenBank/DDBJ whole genome shotgun (WGS) entry which is preliminary data.</text>
</comment>
<evidence type="ECO:0000313" key="1">
    <source>
        <dbReference type="EMBL" id="RTE54780.1"/>
    </source>
</evidence>
<gene>
    <name evidence="1" type="ORF">EHW67_06330</name>
</gene>
<name>A0A3S0B0G3_9FLAO</name>